<dbReference type="Proteomes" id="UP000095743">
    <property type="component" value="Chromosome"/>
</dbReference>
<keyword evidence="1" id="KW-0472">Membrane</keyword>
<feature type="transmembrane region" description="Helical" evidence="1">
    <location>
        <begin position="41"/>
        <end position="60"/>
    </location>
</feature>
<reference evidence="3 4" key="1">
    <citation type="submission" date="2016-09" db="EMBL/GenBank/DDBJ databases">
        <title>Genomic analysis reveals versatility of anaerobic energy metabolism of Geosporobacter ferrireducens IRF9 of phylum Firmicutes.</title>
        <authorList>
            <person name="Kim S.-J."/>
        </authorList>
    </citation>
    <scope>NUCLEOTIDE SEQUENCE [LARGE SCALE GENOMIC DNA]</scope>
    <source>
        <strain evidence="3 4">IRF9</strain>
    </source>
</reference>
<evidence type="ECO:0000259" key="2">
    <source>
        <dbReference type="Pfam" id="PF07331"/>
    </source>
</evidence>
<evidence type="ECO:0000313" key="3">
    <source>
        <dbReference type="EMBL" id="AOT70495.1"/>
    </source>
</evidence>
<protein>
    <recommendedName>
        <fullName evidence="2">DUF1468 domain-containing protein</fullName>
    </recommendedName>
</protein>
<feature type="domain" description="DUF1468" evidence="2">
    <location>
        <begin position="15"/>
        <end position="156"/>
    </location>
</feature>
<evidence type="ECO:0000256" key="1">
    <source>
        <dbReference type="SAM" id="Phobius"/>
    </source>
</evidence>
<sequence length="156" mass="17360">MEDRELQVGERGLSYMLIALSSFAIYESVKISGANLTSSSPGAFPLFISSLLFVFSMWIWGEKKKFSPESYSNYGEKIKALGNLIFKKDVVVVILLLVLYSVFLGIVGFPLATFAFLWIAISYLTSGSWGKNLFIALLNLGVILLIFKVLFKVILP</sequence>
<gene>
    <name evidence="3" type="ORF">Gferi_13465</name>
</gene>
<dbReference type="Pfam" id="PF07331">
    <property type="entry name" value="TctB"/>
    <property type="match status" value="1"/>
</dbReference>
<dbReference type="AlphaFoldDB" id="A0A1D8GHV3"/>
<accession>A0A1D8GHV3</accession>
<keyword evidence="4" id="KW-1185">Reference proteome</keyword>
<dbReference type="EMBL" id="CP017269">
    <property type="protein sequence ID" value="AOT70495.1"/>
    <property type="molecule type" value="Genomic_DNA"/>
</dbReference>
<proteinExistence type="predicted"/>
<evidence type="ECO:0000313" key="4">
    <source>
        <dbReference type="Proteomes" id="UP000095743"/>
    </source>
</evidence>
<dbReference type="InterPro" id="IPR009936">
    <property type="entry name" value="DUF1468"/>
</dbReference>
<dbReference type="RefSeq" id="WP_069977299.1">
    <property type="nucleotide sequence ID" value="NZ_CP017269.1"/>
</dbReference>
<feature type="transmembrane region" description="Helical" evidence="1">
    <location>
        <begin position="133"/>
        <end position="155"/>
    </location>
</feature>
<dbReference type="STRING" id="1424294.Gferi_13465"/>
<feature type="transmembrane region" description="Helical" evidence="1">
    <location>
        <begin position="12"/>
        <end position="29"/>
    </location>
</feature>
<name>A0A1D8GHV3_9FIRM</name>
<feature type="transmembrane region" description="Helical" evidence="1">
    <location>
        <begin position="90"/>
        <end position="121"/>
    </location>
</feature>
<keyword evidence="1" id="KW-1133">Transmembrane helix</keyword>
<dbReference type="KEGG" id="gfe:Gferi_13465"/>
<organism evidence="3 4">
    <name type="scientific">Geosporobacter ferrireducens</name>
    <dbReference type="NCBI Taxonomy" id="1424294"/>
    <lineage>
        <taxon>Bacteria</taxon>
        <taxon>Bacillati</taxon>
        <taxon>Bacillota</taxon>
        <taxon>Clostridia</taxon>
        <taxon>Peptostreptococcales</taxon>
        <taxon>Thermotaleaceae</taxon>
        <taxon>Geosporobacter</taxon>
    </lineage>
</organism>
<keyword evidence="1" id="KW-0812">Transmembrane</keyword>
<dbReference type="OrthoDB" id="6895128at2"/>